<feature type="domain" description="Major facilitator superfamily (MFS) profile" evidence="5">
    <location>
        <begin position="12"/>
        <end position="404"/>
    </location>
</feature>
<evidence type="ECO:0000256" key="3">
    <source>
        <dbReference type="ARBA" id="ARBA00023136"/>
    </source>
</evidence>
<keyword evidence="1 4" id="KW-0812">Transmembrane</keyword>
<feature type="transmembrane region" description="Helical" evidence="4">
    <location>
        <begin position="292"/>
        <end position="309"/>
    </location>
</feature>
<keyword evidence="2 4" id="KW-1133">Transmembrane helix</keyword>
<proteinExistence type="predicted"/>
<feature type="transmembrane region" description="Helical" evidence="4">
    <location>
        <begin position="315"/>
        <end position="338"/>
    </location>
</feature>
<feature type="transmembrane region" description="Helical" evidence="4">
    <location>
        <begin position="350"/>
        <end position="373"/>
    </location>
</feature>
<feature type="transmembrane region" description="Helical" evidence="4">
    <location>
        <begin position="258"/>
        <end position="280"/>
    </location>
</feature>
<keyword evidence="7" id="KW-1185">Reference proteome</keyword>
<evidence type="ECO:0000256" key="4">
    <source>
        <dbReference type="SAM" id="Phobius"/>
    </source>
</evidence>
<dbReference type="AlphaFoldDB" id="A0A853IV75"/>
<feature type="transmembrane region" description="Helical" evidence="4">
    <location>
        <begin position="177"/>
        <end position="195"/>
    </location>
</feature>
<dbReference type="InterPro" id="IPR010645">
    <property type="entry name" value="MFS_4"/>
</dbReference>
<reference evidence="6 7" key="1">
    <citation type="submission" date="2020-07" db="EMBL/GenBank/DDBJ databases">
        <authorList>
            <person name="Maaloum M."/>
        </authorList>
    </citation>
    <scope>NUCLEOTIDE SEQUENCE [LARGE SCALE GENOMIC DNA]</scope>
    <source>
        <strain evidence="6 7">GCS-AN-3</strain>
    </source>
</reference>
<evidence type="ECO:0000256" key="2">
    <source>
        <dbReference type="ARBA" id="ARBA00022989"/>
    </source>
</evidence>
<dbReference type="Gene3D" id="1.20.1250.20">
    <property type="entry name" value="MFS general substrate transporter like domains"/>
    <property type="match status" value="1"/>
</dbReference>
<accession>A0A853IV75</accession>
<feature type="transmembrane region" description="Helical" evidence="4">
    <location>
        <begin position="12"/>
        <end position="34"/>
    </location>
</feature>
<dbReference type="GO" id="GO:0005886">
    <property type="term" value="C:plasma membrane"/>
    <property type="evidence" value="ECO:0007669"/>
    <property type="project" value="TreeGrafter"/>
</dbReference>
<sequence length="404" mass="41905">MSTPETPRLRRLVLIALALSLGAAVSLGITRFAYGLLLPVMRDDLAWSYTLAGGMNTANAAGYLLGALATPWLMRRFGAAAVLLGGALLASLFMAASGFFTAANPLLLQRLLAGVASAFVFVAGGLLAARLGARLPAHAGLLLGLYYGGTGWGIAVSALGVPALLQAAQGVPHGWTWAWWGLALACLVATAVLVWPARLLHKEELSTQASTAQKPDFMPDPLPWRRMLPALAGYTLFGVGYIGYMTFVIALLREQGVGAGAITLFYTLLGLAVVASARIWAGLLQRAQGGGALALLNALLGVATILPALTGAWPVVLASGLLFGAVFLSVVASTTAFVRHNLPQAQWAAGISAFTILFAFGQIVGPTVVGWVADGPGGLARGLVYSAAALWLGAWLAWRQKPLA</sequence>
<dbReference type="InterPro" id="IPR036259">
    <property type="entry name" value="MFS_trans_sf"/>
</dbReference>
<dbReference type="PROSITE" id="PS50850">
    <property type="entry name" value="MFS"/>
    <property type="match status" value="1"/>
</dbReference>
<dbReference type="GO" id="GO:0022857">
    <property type="term" value="F:transmembrane transporter activity"/>
    <property type="evidence" value="ECO:0007669"/>
    <property type="project" value="InterPro"/>
</dbReference>
<keyword evidence="3 4" id="KW-0472">Membrane</keyword>
<dbReference type="RefSeq" id="WP_180550379.1">
    <property type="nucleotide sequence ID" value="NZ_JACCKX010000001.1"/>
</dbReference>
<feature type="transmembrane region" description="Helical" evidence="4">
    <location>
        <begin position="77"/>
        <end position="101"/>
    </location>
</feature>
<feature type="transmembrane region" description="Helical" evidence="4">
    <location>
        <begin position="379"/>
        <end position="398"/>
    </location>
</feature>
<gene>
    <name evidence="6" type="ORF">H0I39_09940</name>
</gene>
<dbReference type="EMBL" id="JACCKX010000001">
    <property type="protein sequence ID" value="NZA01994.1"/>
    <property type="molecule type" value="Genomic_DNA"/>
</dbReference>
<evidence type="ECO:0000313" key="7">
    <source>
        <dbReference type="Proteomes" id="UP000589716"/>
    </source>
</evidence>
<comment type="caution">
    <text evidence="6">The sequence shown here is derived from an EMBL/GenBank/DDBJ whole genome shotgun (WGS) entry which is preliminary data.</text>
</comment>
<feature type="transmembrane region" description="Helical" evidence="4">
    <location>
        <begin position="46"/>
        <end position="65"/>
    </location>
</feature>
<dbReference type="PANTHER" id="PTHR23537">
    <property type="match status" value="1"/>
</dbReference>
<evidence type="ECO:0000256" key="1">
    <source>
        <dbReference type="ARBA" id="ARBA00022692"/>
    </source>
</evidence>
<organism evidence="6 7">
    <name type="scientific">Ottowia beijingensis</name>
    <dbReference type="NCBI Taxonomy" id="1207057"/>
    <lineage>
        <taxon>Bacteria</taxon>
        <taxon>Pseudomonadati</taxon>
        <taxon>Pseudomonadota</taxon>
        <taxon>Betaproteobacteria</taxon>
        <taxon>Burkholderiales</taxon>
        <taxon>Comamonadaceae</taxon>
        <taxon>Ottowia</taxon>
    </lineage>
</organism>
<feature type="transmembrane region" description="Helical" evidence="4">
    <location>
        <begin position="141"/>
        <end position="165"/>
    </location>
</feature>
<dbReference type="SUPFAM" id="SSF103473">
    <property type="entry name" value="MFS general substrate transporter"/>
    <property type="match status" value="1"/>
</dbReference>
<dbReference type="PANTHER" id="PTHR23537:SF1">
    <property type="entry name" value="SUGAR TRANSPORTER"/>
    <property type="match status" value="1"/>
</dbReference>
<dbReference type="Proteomes" id="UP000589716">
    <property type="component" value="Unassembled WGS sequence"/>
</dbReference>
<feature type="transmembrane region" description="Helical" evidence="4">
    <location>
        <begin position="107"/>
        <end position="129"/>
    </location>
</feature>
<name>A0A853IV75_9BURK</name>
<protein>
    <submittedName>
        <fullName evidence="6">YbfB/YjiJ family MFS transporter</fullName>
    </submittedName>
</protein>
<evidence type="ECO:0000259" key="5">
    <source>
        <dbReference type="PROSITE" id="PS50850"/>
    </source>
</evidence>
<evidence type="ECO:0000313" key="6">
    <source>
        <dbReference type="EMBL" id="NZA01994.1"/>
    </source>
</evidence>
<feature type="transmembrane region" description="Helical" evidence="4">
    <location>
        <begin position="231"/>
        <end position="252"/>
    </location>
</feature>
<dbReference type="InterPro" id="IPR020846">
    <property type="entry name" value="MFS_dom"/>
</dbReference>
<dbReference type="Pfam" id="PF06779">
    <property type="entry name" value="MFS_4"/>
    <property type="match status" value="1"/>
</dbReference>